<comment type="catalytic activity">
    <reaction evidence="13">
        <text>ATP + H2O + xenobioticSide 1 = ADP + phosphate + xenobioticSide 2.</text>
        <dbReference type="EC" id="7.6.2.2"/>
    </reaction>
</comment>
<keyword evidence="6" id="KW-0677">Repeat</keyword>
<dbReference type="SUPFAM" id="SSF52540">
    <property type="entry name" value="P-loop containing nucleoside triphosphate hydrolases"/>
    <property type="match status" value="1"/>
</dbReference>
<evidence type="ECO:0000256" key="13">
    <source>
        <dbReference type="ARBA" id="ARBA00034018"/>
    </source>
</evidence>
<reference evidence="17" key="1">
    <citation type="submission" date="2022-01" db="EMBL/GenBank/DDBJ databases">
        <authorList>
            <person name="King R."/>
        </authorList>
    </citation>
    <scope>NUCLEOTIDE SEQUENCE</scope>
</reference>
<dbReference type="PANTHER" id="PTHR24221">
    <property type="entry name" value="ATP-BINDING CASSETTE SUB-FAMILY B"/>
    <property type="match status" value="1"/>
</dbReference>
<keyword evidence="5 14" id="KW-0812">Transmembrane</keyword>
<feature type="domain" description="ABC transmembrane type-1" evidence="16">
    <location>
        <begin position="81"/>
        <end position="185"/>
    </location>
</feature>
<sequence>MEKKGVYYNLVLSQSNKALDIEEHCVTEIDKSFIQNGAKHLNVQDWLNQNRLSSKKSVYQFSEDVKYLTLLQITNSPWLIIVTVIACLIAGCQMPTFAILYGGVLRLFVLPIEEFESQVKLWSGMFGILSLVTIITISTAALASSSVTENMIKELRIQTFKNILSQQLSFFDHKNHSPIKLTNILAKEPPLVKNIAAESHQNIKTVQFLCLQEHIHNVYTNELKKSYRDERKQSIVLSITFSIVHAAVYFMYGFAFIYGSNFVASGKMTAEDIYRVLFALILASTNLGTTTLFFQDFGKAKLAVTQVVKLMTTGSSLPKSDEGERPEIKGNIQFKDVVFSYPARGHTQVLTGFSLEVTQGRTVALVGGSGSGKSTVIALLERFYNPNKGHILIDGTDIAKINVGYLRSQIGLVTQEPMLFDCSLRDNITYGISALGRIVTDQDIIDAAKAAYIHEFIASLPQGYETNIGERGSKLSGGQRQRVAIARAILRNPKILLLDEATSALDSESEKVVHDALNNARKGRTSIVVAHRLSTVENADLIAVMSQGVVKELGTHTELLQVRGIYYHLIKAQYHN</sequence>
<evidence type="ECO:0000256" key="7">
    <source>
        <dbReference type="ARBA" id="ARBA00022741"/>
    </source>
</evidence>
<feature type="transmembrane region" description="Helical" evidence="14">
    <location>
        <begin position="235"/>
        <end position="258"/>
    </location>
</feature>
<keyword evidence="18" id="KW-1185">Reference proteome</keyword>
<dbReference type="InterPro" id="IPR003439">
    <property type="entry name" value="ABC_transporter-like_ATP-bd"/>
</dbReference>
<dbReference type="PROSITE" id="PS50893">
    <property type="entry name" value="ABC_TRANSPORTER_2"/>
    <property type="match status" value="1"/>
</dbReference>
<accession>A0A9P0H8C2</accession>
<dbReference type="EC" id="7.6.2.2" evidence="3"/>
<keyword evidence="12" id="KW-0325">Glycoprotein</keyword>
<evidence type="ECO:0000259" key="15">
    <source>
        <dbReference type="PROSITE" id="PS50893"/>
    </source>
</evidence>
<gene>
    <name evidence="17" type="ORF">NEZAVI_LOCUS7148</name>
</gene>
<evidence type="ECO:0000313" key="17">
    <source>
        <dbReference type="EMBL" id="CAH1397295.1"/>
    </source>
</evidence>
<dbReference type="Gene3D" id="3.40.50.300">
    <property type="entry name" value="P-loop containing nucleotide triphosphate hydrolases"/>
    <property type="match status" value="2"/>
</dbReference>
<dbReference type="GO" id="GO:0016020">
    <property type="term" value="C:membrane"/>
    <property type="evidence" value="ECO:0007669"/>
    <property type="project" value="UniProtKB-SubCell"/>
</dbReference>
<proteinExistence type="inferred from homology"/>
<comment type="subcellular location">
    <subcellularLocation>
        <location evidence="1">Membrane</location>
        <topology evidence="1">Multi-pass membrane protein</topology>
    </subcellularLocation>
</comment>
<dbReference type="InterPro" id="IPR039421">
    <property type="entry name" value="Type_1_exporter"/>
</dbReference>
<feature type="transmembrane region" description="Helical" evidence="14">
    <location>
        <begin position="273"/>
        <end position="294"/>
    </location>
</feature>
<dbReference type="GO" id="GO:0097254">
    <property type="term" value="P:renal tubular secretion"/>
    <property type="evidence" value="ECO:0007669"/>
    <property type="project" value="UniProtKB-ARBA"/>
</dbReference>
<dbReference type="GO" id="GO:0008559">
    <property type="term" value="F:ABC-type xenobiotic transporter activity"/>
    <property type="evidence" value="ECO:0007669"/>
    <property type="project" value="UniProtKB-EC"/>
</dbReference>
<evidence type="ECO:0000256" key="4">
    <source>
        <dbReference type="ARBA" id="ARBA00022448"/>
    </source>
</evidence>
<dbReference type="PANTHER" id="PTHR24221:SF503">
    <property type="entry name" value="MITOCHONDRIAL POTASSIUM CHANNEL ATP-BINDING SUBUNIT"/>
    <property type="match status" value="1"/>
</dbReference>
<evidence type="ECO:0000256" key="10">
    <source>
        <dbReference type="ARBA" id="ARBA00022989"/>
    </source>
</evidence>
<dbReference type="Pfam" id="PF00664">
    <property type="entry name" value="ABC_membrane"/>
    <property type="match status" value="2"/>
</dbReference>
<comment type="similarity">
    <text evidence="2">Belongs to the ABC transporter superfamily. ABCB family. Multidrug resistance exporter (TC 3.A.1.201) subfamily.</text>
</comment>
<keyword evidence="7" id="KW-0547">Nucleotide-binding</keyword>
<evidence type="ECO:0000256" key="9">
    <source>
        <dbReference type="ARBA" id="ARBA00022967"/>
    </source>
</evidence>
<dbReference type="FunFam" id="3.40.50.300:FF:000479">
    <property type="entry name" value="Multidrug resistance protein 1A"/>
    <property type="match status" value="1"/>
</dbReference>
<dbReference type="Pfam" id="PF00005">
    <property type="entry name" value="ABC_tran"/>
    <property type="match status" value="1"/>
</dbReference>
<evidence type="ECO:0000313" key="18">
    <source>
        <dbReference type="Proteomes" id="UP001152798"/>
    </source>
</evidence>
<evidence type="ECO:0000256" key="3">
    <source>
        <dbReference type="ARBA" id="ARBA00012191"/>
    </source>
</evidence>
<dbReference type="OrthoDB" id="6500128at2759"/>
<dbReference type="InterPro" id="IPR011527">
    <property type="entry name" value="ABC1_TM_dom"/>
</dbReference>
<dbReference type="InterPro" id="IPR003593">
    <property type="entry name" value="AAA+_ATPase"/>
</dbReference>
<dbReference type="InterPro" id="IPR036640">
    <property type="entry name" value="ABC1_TM_sf"/>
</dbReference>
<evidence type="ECO:0000259" key="16">
    <source>
        <dbReference type="PROSITE" id="PS50929"/>
    </source>
</evidence>
<dbReference type="InterPro" id="IPR017871">
    <property type="entry name" value="ABC_transporter-like_CS"/>
</dbReference>
<dbReference type="SMART" id="SM00382">
    <property type="entry name" value="AAA"/>
    <property type="match status" value="1"/>
</dbReference>
<feature type="domain" description="ABC transporter" evidence="15">
    <location>
        <begin position="332"/>
        <end position="572"/>
    </location>
</feature>
<organism evidence="17 18">
    <name type="scientific">Nezara viridula</name>
    <name type="common">Southern green stink bug</name>
    <name type="synonym">Cimex viridulus</name>
    <dbReference type="NCBI Taxonomy" id="85310"/>
    <lineage>
        <taxon>Eukaryota</taxon>
        <taxon>Metazoa</taxon>
        <taxon>Ecdysozoa</taxon>
        <taxon>Arthropoda</taxon>
        <taxon>Hexapoda</taxon>
        <taxon>Insecta</taxon>
        <taxon>Pterygota</taxon>
        <taxon>Neoptera</taxon>
        <taxon>Paraneoptera</taxon>
        <taxon>Hemiptera</taxon>
        <taxon>Heteroptera</taxon>
        <taxon>Panheteroptera</taxon>
        <taxon>Pentatomomorpha</taxon>
        <taxon>Pentatomoidea</taxon>
        <taxon>Pentatomidae</taxon>
        <taxon>Pentatominae</taxon>
        <taxon>Nezara</taxon>
    </lineage>
</organism>
<keyword evidence="11 14" id="KW-0472">Membrane</keyword>
<keyword evidence="8" id="KW-0067">ATP-binding</keyword>
<evidence type="ECO:0000256" key="11">
    <source>
        <dbReference type="ARBA" id="ARBA00023136"/>
    </source>
</evidence>
<keyword evidence="4" id="KW-0813">Transport</keyword>
<evidence type="ECO:0000256" key="2">
    <source>
        <dbReference type="ARBA" id="ARBA00007577"/>
    </source>
</evidence>
<keyword evidence="10 14" id="KW-1133">Transmembrane helix</keyword>
<feature type="domain" description="ABC transmembrane type-1" evidence="16">
    <location>
        <begin position="194"/>
        <end position="299"/>
    </location>
</feature>
<evidence type="ECO:0000256" key="12">
    <source>
        <dbReference type="ARBA" id="ARBA00023180"/>
    </source>
</evidence>
<dbReference type="PROSITE" id="PS50929">
    <property type="entry name" value="ABC_TM1F"/>
    <property type="match status" value="2"/>
</dbReference>
<evidence type="ECO:0000256" key="8">
    <source>
        <dbReference type="ARBA" id="ARBA00022840"/>
    </source>
</evidence>
<name>A0A9P0H8C2_NEZVI</name>
<dbReference type="SUPFAM" id="SSF90123">
    <property type="entry name" value="ABC transporter transmembrane region"/>
    <property type="match status" value="1"/>
</dbReference>
<evidence type="ECO:0000256" key="1">
    <source>
        <dbReference type="ARBA" id="ARBA00004141"/>
    </source>
</evidence>
<dbReference type="GO" id="GO:0016887">
    <property type="term" value="F:ATP hydrolysis activity"/>
    <property type="evidence" value="ECO:0007669"/>
    <property type="project" value="InterPro"/>
</dbReference>
<keyword evidence="9" id="KW-1278">Translocase</keyword>
<dbReference type="AlphaFoldDB" id="A0A9P0H8C2"/>
<feature type="transmembrane region" description="Helical" evidence="14">
    <location>
        <begin position="121"/>
        <end position="143"/>
    </location>
</feature>
<dbReference type="GO" id="GO:0017085">
    <property type="term" value="P:response to insecticide"/>
    <property type="evidence" value="ECO:0007669"/>
    <property type="project" value="UniProtKB-ARBA"/>
</dbReference>
<evidence type="ECO:0000256" key="6">
    <source>
        <dbReference type="ARBA" id="ARBA00022737"/>
    </source>
</evidence>
<evidence type="ECO:0000256" key="14">
    <source>
        <dbReference type="SAM" id="Phobius"/>
    </source>
</evidence>
<dbReference type="Gene3D" id="1.20.1560.10">
    <property type="entry name" value="ABC transporter type 1, transmembrane domain"/>
    <property type="match status" value="2"/>
</dbReference>
<dbReference type="Proteomes" id="UP001152798">
    <property type="component" value="Chromosome 3"/>
</dbReference>
<feature type="transmembrane region" description="Helical" evidence="14">
    <location>
        <begin position="78"/>
        <end position="101"/>
    </location>
</feature>
<evidence type="ECO:0000256" key="5">
    <source>
        <dbReference type="ARBA" id="ARBA00022692"/>
    </source>
</evidence>
<dbReference type="GO" id="GO:0005524">
    <property type="term" value="F:ATP binding"/>
    <property type="evidence" value="ECO:0007669"/>
    <property type="project" value="UniProtKB-KW"/>
</dbReference>
<dbReference type="InterPro" id="IPR027417">
    <property type="entry name" value="P-loop_NTPase"/>
</dbReference>
<dbReference type="EMBL" id="OV725079">
    <property type="protein sequence ID" value="CAH1397295.1"/>
    <property type="molecule type" value="Genomic_DNA"/>
</dbReference>
<protein>
    <recommendedName>
        <fullName evidence="3">ABC-type xenobiotic transporter</fullName>
        <ecNumber evidence="3">7.6.2.2</ecNumber>
    </recommendedName>
</protein>
<dbReference type="PROSITE" id="PS00211">
    <property type="entry name" value="ABC_TRANSPORTER_1"/>
    <property type="match status" value="1"/>
</dbReference>
<dbReference type="CDD" id="cd03249">
    <property type="entry name" value="ABC_MTABC3_MDL1_MDL2"/>
    <property type="match status" value="1"/>
</dbReference>